<name>K7MD81_SOYBN</name>
<sequence length="236" mass="26921">MLAKRSATWTHMAQTPIYAGSYCQNTTQPPLSSAYQTNLNRIVTWMSSDAATSKGYNYTSIGNNSPAYGLYDCHSDVVGYFCQLCVSTAAREVRLRCPNRISAVVWYDSCILRHTQHGITYFGTKNISNMEEIQKGEDFVRSLIRKATVETNQLYYMEGFNVSSSQRRYGWVQCSRDLSNEGCRQCLEAMLAEYPKCCEQKLGWMVWCQSCLIRYEDHIFYQLNQKVAPSVGTGSR</sequence>
<keyword evidence="5" id="KW-0325">Glycoprotein</keyword>
<keyword evidence="10" id="KW-1185">Reference proteome</keyword>
<evidence type="ECO:0000256" key="4">
    <source>
        <dbReference type="ARBA" id="ARBA00022737"/>
    </source>
</evidence>
<reference evidence="9" key="2">
    <citation type="submission" date="2018-02" db="UniProtKB">
        <authorList>
            <consortium name="EnsemblPlants"/>
        </authorList>
    </citation>
    <scope>IDENTIFICATION</scope>
    <source>
        <strain evidence="9">Williams 82</strain>
    </source>
</reference>
<evidence type="ECO:0000313" key="10">
    <source>
        <dbReference type="Proteomes" id="UP000008827"/>
    </source>
</evidence>
<evidence type="ECO:0000313" key="8">
    <source>
        <dbReference type="EMBL" id="KRH13264.1"/>
    </source>
</evidence>
<accession>K7MD81</accession>
<keyword evidence="2" id="KW-0964">Secreted</keyword>
<dbReference type="FunFam" id="3.30.430.20:FF:000016">
    <property type="entry name" value="Cysteine-rich receptor-like protein kinase 10"/>
    <property type="match status" value="1"/>
</dbReference>
<proteinExistence type="inferred from homology"/>
<dbReference type="InterPro" id="IPR038408">
    <property type="entry name" value="GNK2_sf"/>
</dbReference>
<dbReference type="OMA" id="RSATWTH"/>
<dbReference type="Proteomes" id="UP000008827">
    <property type="component" value="Chromosome 15"/>
</dbReference>
<dbReference type="CDD" id="cd23509">
    <property type="entry name" value="Gnk2-like"/>
    <property type="match status" value="2"/>
</dbReference>
<keyword evidence="4" id="KW-0677">Repeat</keyword>
<reference evidence="8 9" key="1">
    <citation type="journal article" date="2010" name="Nature">
        <title>Genome sequence of the palaeopolyploid soybean.</title>
        <authorList>
            <person name="Schmutz J."/>
            <person name="Cannon S.B."/>
            <person name="Schlueter J."/>
            <person name="Ma J."/>
            <person name="Mitros T."/>
            <person name="Nelson W."/>
            <person name="Hyten D.L."/>
            <person name="Song Q."/>
            <person name="Thelen J.J."/>
            <person name="Cheng J."/>
            <person name="Xu D."/>
            <person name="Hellsten U."/>
            <person name="May G.D."/>
            <person name="Yu Y."/>
            <person name="Sakurai T."/>
            <person name="Umezawa T."/>
            <person name="Bhattacharyya M.K."/>
            <person name="Sandhu D."/>
            <person name="Valliyodan B."/>
            <person name="Lindquist E."/>
            <person name="Peto M."/>
            <person name="Grant D."/>
            <person name="Shu S."/>
            <person name="Goodstein D."/>
            <person name="Barry K."/>
            <person name="Futrell-Griggs M."/>
            <person name="Abernathy B."/>
            <person name="Du J."/>
            <person name="Tian Z."/>
            <person name="Zhu L."/>
            <person name="Gill N."/>
            <person name="Joshi T."/>
            <person name="Libault M."/>
            <person name="Sethuraman A."/>
            <person name="Zhang X.-C."/>
            <person name="Shinozaki K."/>
            <person name="Nguyen H.T."/>
            <person name="Wing R.A."/>
            <person name="Cregan P."/>
            <person name="Specht J."/>
            <person name="Grimwood J."/>
            <person name="Rokhsar D."/>
            <person name="Stacey G."/>
            <person name="Shoemaker R.C."/>
            <person name="Jackson S.A."/>
        </authorList>
    </citation>
    <scope>NUCLEOTIDE SEQUENCE [LARGE SCALE GENOMIC DNA]</scope>
    <source>
        <strain evidence="9">cv. Williams 82</strain>
        <tissue evidence="8">Callus</tissue>
    </source>
</reference>
<feature type="domain" description="Gnk2-homologous" evidence="7">
    <location>
        <begin position="115"/>
        <end position="220"/>
    </location>
</feature>
<comment type="subcellular location">
    <subcellularLocation>
        <location evidence="1">Secreted</location>
    </subcellularLocation>
</comment>
<dbReference type="PaxDb" id="3847-GLYMA15G35985.1"/>
<evidence type="ECO:0000256" key="5">
    <source>
        <dbReference type="ARBA" id="ARBA00023180"/>
    </source>
</evidence>
<dbReference type="PANTHER" id="PTHR32411:SF43">
    <property type="entry name" value="CYSTEINE-RICH REPEAT SECRETORY PROTEIN 38"/>
    <property type="match status" value="1"/>
</dbReference>
<reference evidence="8" key="3">
    <citation type="submission" date="2018-07" db="EMBL/GenBank/DDBJ databases">
        <title>WGS assembly of Glycine max.</title>
        <authorList>
            <person name="Schmutz J."/>
            <person name="Cannon S."/>
            <person name="Schlueter J."/>
            <person name="Ma J."/>
            <person name="Mitros T."/>
            <person name="Nelson W."/>
            <person name="Hyten D."/>
            <person name="Song Q."/>
            <person name="Thelen J."/>
            <person name="Cheng J."/>
            <person name="Xu D."/>
            <person name="Hellsten U."/>
            <person name="May G."/>
            <person name="Yu Y."/>
            <person name="Sakurai T."/>
            <person name="Umezawa T."/>
            <person name="Bhattacharyya M."/>
            <person name="Sandhu D."/>
            <person name="Valliyodan B."/>
            <person name="Lindquist E."/>
            <person name="Peto M."/>
            <person name="Grant D."/>
            <person name="Shu S."/>
            <person name="Goodstein D."/>
            <person name="Barry K."/>
            <person name="Futrell-Griggs M."/>
            <person name="Abernathy B."/>
            <person name="Du J."/>
            <person name="Tian Z."/>
            <person name="Zhu L."/>
            <person name="Gill N."/>
            <person name="Joshi T."/>
            <person name="Libault M."/>
            <person name="Sethuraman A."/>
            <person name="Zhang X."/>
            <person name="Shinozaki K."/>
            <person name="Nguyen H."/>
            <person name="Wing R."/>
            <person name="Cregan P."/>
            <person name="Specht J."/>
            <person name="Grimwood J."/>
            <person name="Rokhsar D."/>
            <person name="Stacey G."/>
            <person name="Shoemaker R."/>
            <person name="Jackson S."/>
        </authorList>
    </citation>
    <scope>NUCLEOTIDE SEQUENCE</scope>
    <source>
        <tissue evidence="8">Callus</tissue>
    </source>
</reference>
<dbReference type="EnsemblPlants" id="KRH13264">
    <property type="protein sequence ID" value="KRH13264"/>
    <property type="gene ID" value="GLYMA_15G226600"/>
</dbReference>
<comment type="similarity">
    <text evidence="6">Belongs to the cysteine-rich repeat secretory protein family.</text>
</comment>
<evidence type="ECO:0000256" key="1">
    <source>
        <dbReference type="ARBA" id="ARBA00004613"/>
    </source>
</evidence>
<dbReference type="Gramene" id="KRH13264">
    <property type="protein sequence ID" value="KRH13264"/>
    <property type="gene ID" value="GLYMA_15G226600"/>
</dbReference>
<evidence type="ECO:0000256" key="6">
    <source>
        <dbReference type="ARBA" id="ARBA00038515"/>
    </source>
</evidence>
<dbReference type="SMR" id="K7MD81"/>
<dbReference type="eggNOG" id="ENOG502QWDY">
    <property type="taxonomic scope" value="Eukaryota"/>
</dbReference>
<dbReference type="FunFam" id="3.30.430.20:FF:000009">
    <property type="entry name" value="Cysteine-rich receptor-like protein kinase 28"/>
    <property type="match status" value="1"/>
</dbReference>
<dbReference type="InParanoid" id="K7MD81"/>
<evidence type="ECO:0000256" key="2">
    <source>
        <dbReference type="ARBA" id="ARBA00022525"/>
    </source>
</evidence>
<dbReference type="PANTHER" id="PTHR32411">
    <property type="entry name" value="CYSTEINE-RICH REPEAT SECRETORY PROTEIN 38-RELATED"/>
    <property type="match status" value="1"/>
</dbReference>
<dbReference type="PROSITE" id="PS51473">
    <property type="entry name" value="GNK2"/>
    <property type="match status" value="1"/>
</dbReference>
<evidence type="ECO:0000256" key="3">
    <source>
        <dbReference type="ARBA" id="ARBA00022729"/>
    </source>
</evidence>
<gene>
    <name evidence="8" type="ORF">GLYMA_15G226600</name>
</gene>
<dbReference type="InterPro" id="IPR002902">
    <property type="entry name" value="GNK2"/>
</dbReference>
<dbReference type="AlphaFoldDB" id="K7MD81"/>
<dbReference type="Pfam" id="PF01657">
    <property type="entry name" value="Stress-antifung"/>
    <property type="match status" value="2"/>
</dbReference>
<dbReference type="InterPro" id="IPR050581">
    <property type="entry name" value="CRR_secretory_protein"/>
</dbReference>
<organism evidence="9">
    <name type="scientific">Glycine max</name>
    <name type="common">Soybean</name>
    <name type="synonym">Glycine hispida</name>
    <dbReference type="NCBI Taxonomy" id="3847"/>
    <lineage>
        <taxon>Eukaryota</taxon>
        <taxon>Viridiplantae</taxon>
        <taxon>Streptophyta</taxon>
        <taxon>Embryophyta</taxon>
        <taxon>Tracheophyta</taxon>
        <taxon>Spermatophyta</taxon>
        <taxon>Magnoliopsida</taxon>
        <taxon>eudicotyledons</taxon>
        <taxon>Gunneridae</taxon>
        <taxon>Pentapetalae</taxon>
        <taxon>rosids</taxon>
        <taxon>fabids</taxon>
        <taxon>Fabales</taxon>
        <taxon>Fabaceae</taxon>
        <taxon>Papilionoideae</taxon>
        <taxon>50 kb inversion clade</taxon>
        <taxon>NPAAA clade</taxon>
        <taxon>indigoferoid/millettioid clade</taxon>
        <taxon>Phaseoleae</taxon>
        <taxon>Glycine</taxon>
        <taxon>Glycine subgen. Soja</taxon>
    </lineage>
</organism>
<keyword evidence="3" id="KW-0732">Signal</keyword>
<evidence type="ECO:0000313" key="9">
    <source>
        <dbReference type="EnsemblPlants" id="KRH13264"/>
    </source>
</evidence>
<dbReference type="EMBL" id="CM000848">
    <property type="protein sequence ID" value="KRH13264.1"/>
    <property type="molecule type" value="Genomic_DNA"/>
</dbReference>
<protein>
    <recommendedName>
        <fullName evidence="7">Gnk2-homologous domain-containing protein</fullName>
    </recommendedName>
</protein>
<dbReference type="GO" id="GO:0005576">
    <property type="term" value="C:extracellular region"/>
    <property type="evidence" value="ECO:0007669"/>
    <property type="project" value="UniProtKB-SubCell"/>
</dbReference>
<dbReference type="Gene3D" id="3.30.430.20">
    <property type="entry name" value="Gnk2 domain, C-X8-C-X2-C motif"/>
    <property type="match status" value="2"/>
</dbReference>
<evidence type="ECO:0000259" key="7">
    <source>
        <dbReference type="PROSITE" id="PS51473"/>
    </source>
</evidence>
<dbReference type="HOGENOM" id="CLU_000288_35_0_1"/>